<feature type="transmembrane region" description="Helical" evidence="6">
    <location>
        <begin position="48"/>
        <end position="67"/>
    </location>
</feature>
<dbReference type="Proteomes" id="UP000272778">
    <property type="component" value="Unassembled WGS sequence"/>
</dbReference>
<dbReference type="EMBL" id="RQIS01000026">
    <property type="protein sequence ID" value="RQH00587.1"/>
    <property type="molecule type" value="Genomic_DNA"/>
</dbReference>
<proteinExistence type="predicted"/>
<evidence type="ECO:0000256" key="3">
    <source>
        <dbReference type="ARBA" id="ARBA00022692"/>
    </source>
</evidence>
<evidence type="ECO:0000256" key="1">
    <source>
        <dbReference type="ARBA" id="ARBA00004651"/>
    </source>
</evidence>
<dbReference type="PANTHER" id="PTHR33931">
    <property type="entry name" value="HOLIN-LIKE PROTEIN CIDA-RELATED"/>
    <property type="match status" value="1"/>
</dbReference>
<evidence type="ECO:0000313" key="7">
    <source>
        <dbReference type="EMBL" id="RQH00587.1"/>
    </source>
</evidence>
<feature type="transmembrane region" description="Helical" evidence="6">
    <location>
        <begin position="79"/>
        <end position="97"/>
    </location>
</feature>
<comment type="caution">
    <text evidence="7">The sequence shown here is derived from an EMBL/GenBank/DDBJ whole genome shotgun (WGS) entry which is preliminary data.</text>
</comment>
<organism evidence="7 8">
    <name type="scientific">Paraburkholderia dinghuensis</name>
    <dbReference type="NCBI Taxonomy" id="2305225"/>
    <lineage>
        <taxon>Bacteria</taxon>
        <taxon>Pseudomonadati</taxon>
        <taxon>Pseudomonadota</taxon>
        <taxon>Betaproteobacteria</taxon>
        <taxon>Burkholderiales</taxon>
        <taxon>Burkholderiaceae</taxon>
        <taxon>Paraburkholderia</taxon>
    </lineage>
</organism>
<evidence type="ECO:0008006" key="9">
    <source>
        <dbReference type="Google" id="ProtNLM"/>
    </source>
</evidence>
<keyword evidence="3 6" id="KW-0812">Transmembrane</keyword>
<sequence length="140" mass="14366">MKSGLPMTAQTQMQTTVPVLAIRSVLQAGGLIAVFVALTFAGKWLGTSINPALAGFVAVLAGLFAKLVPVSSVESGARLLISQSALFLIPPAVAVARQRDLLAANWLPIAAIVVGGTVICVVATSFSVELATRALQRGRG</sequence>
<accession>A0A3N6MZL6</accession>
<protein>
    <recommendedName>
        <fullName evidence="9">CidA/LrgA family protein</fullName>
    </recommendedName>
</protein>
<keyword evidence="8" id="KW-1185">Reference proteome</keyword>
<evidence type="ECO:0000256" key="4">
    <source>
        <dbReference type="ARBA" id="ARBA00022989"/>
    </source>
</evidence>
<dbReference type="OrthoDB" id="194658at2"/>
<dbReference type="AlphaFoldDB" id="A0A3N6MZL6"/>
<dbReference type="InterPro" id="IPR005538">
    <property type="entry name" value="LrgA/CidA"/>
</dbReference>
<reference evidence="7 8" key="1">
    <citation type="submission" date="2018-11" db="EMBL/GenBank/DDBJ databases">
        <title>Paraburkholderia sp. DHOA04, isolated from soil.</title>
        <authorList>
            <person name="Gao Z.-H."/>
            <person name="Qiu L.-H."/>
            <person name="Fu J.-C."/>
        </authorList>
    </citation>
    <scope>NUCLEOTIDE SEQUENCE [LARGE SCALE GENOMIC DNA]</scope>
    <source>
        <strain evidence="7 8">DHOA04</strain>
    </source>
</reference>
<gene>
    <name evidence="7" type="ORF">D1Y85_24690</name>
</gene>
<dbReference type="Pfam" id="PF03788">
    <property type="entry name" value="LrgA"/>
    <property type="match status" value="1"/>
</dbReference>
<dbReference type="PANTHER" id="PTHR33931:SF2">
    <property type="entry name" value="HOLIN-LIKE PROTEIN CIDA"/>
    <property type="match status" value="1"/>
</dbReference>
<comment type="subcellular location">
    <subcellularLocation>
        <location evidence="1">Cell membrane</location>
        <topology evidence="1">Multi-pass membrane protein</topology>
    </subcellularLocation>
</comment>
<evidence type="ECO:0000256" key="2">
    <source>
        <dbReference type="ARBA" id="ARBA00022475"/>
    </source>
</evidence>
<keyword evidence="4 6" id="KW-1133">Transmembrane helix</keyword>
<name>A0A3N6MZL6_9BURK</name>
<feature type="transmembrane region" description="Helical" evidence="6">
    <location>
        <begin position="109"/>
        <end position="131"/>
    </location>
</feature>
<keyword evidence="2" id="KW-1003">Cell membrane</keyword>
<dbReference type="GO" id="GO:0005886">
    <property type="term" value="C:plasma membrane"/>
    <property type="evidence" value="ECO:0007669"/>
    <property type="project" value="UniProtKB-SubCell"/>
</dbReference>
<evidence type="ECO:0000256" key="5">
    <source>
        <dbReference type="ARBA" id="ARBA00023136"/>
    </source>
</evidence>
<feature type="transmembrane region" description="Helical" evidence="6">
    <location>
        <begin position="20"/>
        <end position="42"/>
    </location>
</feature>
<evidence type="ECO:0000256" key="6">
    <source>
        <dbReference type="SAM" id="Phobius"/>
    </source>
</evidence>
<evidence type="ECO:0000313" key="8">
    <source>
        <dbReference type="Proteomes" id="UP000272778"/>
    </source>
</evidence>
<keyword evidence="5 6" id="KW-0472">Membrane</keyword>